<comment type="caution">
    <text evidence="2">The sequence shown here is derived from an EMBL/GenBank/DDBJ whole genome shotgun (WGS) entry which is preliminary data.</text>
</comment>
<reference evidence="2" key="1">
    <citation type="journal article" date="2023" name="Mol. Biol. Evol.">
        <title>Third-Generation Sequencing Reveals the Adaptive Role of the Epigenome in Three Deep-Sea Polychaetes.</title>
        <authorList>
            <person name="Perez M."/>
            <person name="Aroh O."/>
            <person name="Sun Y."/>
            <person name="Lan Y."/>
            <person name="Juniper S.K."/>
            <person name="Young C.R."/>
            <person name="Angers B."/>
            <person name="Qian P.Y."/>
        </authorList>
    </citation>
    <scope>NUCLEOTIDE SEQUENCE</scope>
    <source>
        <strain evidence="2">R07B-5</strain>
    </source>
</reference>
<dbReference type="AlphaFoldDB" id="A0AAD9NZG6"/>
<proteinExistence type="predicted"/>
<evidence type="ECO:0000313" key="2">
    <source>
        <dbReference type="EMBL" id="KAK2185310.1"/>
    </source>
</evidence>
<gene>
    <name evidence="2" type="ORF">NP493_240g01065</name>
</gene>
<keyword evidence="3" id="KW-1185">Reference proteome</keyword>
<evidence type="ECO:0000256" key="1">
    <source>
        <dbReference type="SAM" id="MobiDB-lite"/>
    </source>
</evidence>
<accession>A0AAD9NZG6</accession>
<protein>
    <submittedName>
        <fullName evidence="2">Uncharacterized protein</fullName>
    </submittedName>
</protein>
<evidence type="ECO:0000313" key="3">
    <source>
        <dbReference type="Proteomes" id="UP001209878"/>
    </source>
</evidence>
<organism evidence="2 3">
    <name type="scientific">Ridgeia piscesae</name>
    <name type="common">Tubeworm</name>
    <dbReference type="NCBI Taxonomy" id="27915"/>
    <lineage>
        <taxon>Eukaryota</taxon>
        <taxon>Metazoa</taxon>
        <taxon>Spiralia</taxon>
        <taxon>Lophotrochozoa</taxon>
        <taxon>Annelida</taxon>
        <taxon>Polychaeta</taxon>
        <taxon>Sedentaria</taxon>
        <taxon>Canalipalpata</taxon>
        <taxon>Sabellida</taxon>
        <taxon>Siboglinidae</taxon>
        <taxon>Ridgeia</taxon>
    </lineage>
</organism>
<feature type="region of interest" description="Disordered" evidence="1">
    <location>
        <begin position="23"/>
        <end position="45"/>
    </location>
</feature>
<dbReference type="EMBL" id="JAODUO010000240">
    <property type="protein sequence ID" value="KAK2185310.1"/>
    <property type="molecule type" value="Genomic_DNA"/>
</dbReference>
<name>A0AAD9NZG6_RIDPI</name>
<sequence>MRYLTSSRCPSCDASIRGVLQPSSRSASALMRKSATSRKPPQHARVSADSCVSSVWALMSAPCARRRATISSCPSRAASISGV</sequence>
<dbReference type="Proteomes" id="UP001209878">
    <property type="component" value="Unassembled WGS sequence"/>
</dbReference>